<dbReference type="AlphaFoldDB" id="I8HXD2"/>
<keyword evidence="8 10" id="KW-0472">Membrane</keyword>
<gene>
    <name evidence="10" type="primary">lpxH</name>
    <name evidence="12" type="ORF">WQQ_44560</name>
</gene>
<dbReference type="Pfam" id="PF00149">
    <property type="entry name" value="Metallophos"/>
    <property type="match status" value="1"/>
</dbReference>
<evidence type="ECO:0000256" key="9">
    <source>
        <dbReference type="ARBA" id="ARBA00023211"/>
    </source>
</evidence>
<evidence type="ECO:0000256" key="1">
    <source>
        <dbReference type="ARBA" id="ARBA00022475"/>
    </source>
</evidence>
<evidence type="ECO:0000256" key="10">
    <source>
        <dbReference type="HAMAP-Rule" id="MF_00575"/>
    </source>
</evidence>
<comment type="caution">
    <text evidence="12">The sequence shown here is derived from an EMBL/GenBank/DDBJ whole genome shotgun (WGS) entry which is preliminary data.</text>
</comment>
<dbReference type="GO" id="GO:0005737">
    <property type="term" value="C:cytoplasm"/>
    <property type="evidence" value="ECO:0007669"/>
    <property type="project" value="InterPro"/>
</dbReference>
<feature type="domain" description="Calcineurin-like phosphoesterase" evidence="11">
    <location>
        <begin position="1"/>
        <end position="199"/>
    </location>
</feature>
<evidence type="ECO:0000256" key="3">
    <source>
        <dbReference type="ARBA" id="ARBA00022519"/>
    </source>
</evidence>
<comment type="function">
    <text evidence="10">Hydrolyzes the pyrophosphate bond of UDP-2,3-diacylglucosamine to yield 2,3-diacylglucosamine 1-phosphate (lipid X) and UMP by catalyzing the attack of water at the alpha-P atom. Involved in the biosynthesis of lipid A, a phosphorylated glycolipid that anchors the lipopolysaccharide to the outer membrane of the cell.</text>
</comment>
<dbReference type="Gene3D" id="3.60.21.10">
    <property type="match status" value="1"/>
</dbReference>
<feature type="binding site" evidence="10">
    <location>
        <position position="41"/>
    </location>
    <ligand>
        <name>Mn(2+)</name>
        <dbReference type="ChEBI" id="CHEBI:29035"/>
        <label>2</label>
    </ligand>
</feature>
<dbReference type="SUPFAM" id="SSF56300">
    <property type="entry name" value="Metallo-dependent phosphatases"/>
    <property type="match status" value="1"/>
</dbReference>
<dbReference type="GO" id="GO:0008758">
    <property type="term" value="F:UDP-2,3-diacylglucosamine hydrolase activity"/>
    <property type="evidence" value="ECO:0007669"/>
    <property type="project" value="UniProtKB-UniRule"/>
</dbReference>
<keyword evidence="2 10" id="KW-0444">Lipid biosynthesis</keyword>
<sequence length="242" mass="27354">MTTLLLSDLHLPASASTLRQDFLRFLQGPARKARAVYLLGDVFEAWIGDEDGLAHYGDEIAALRALSEAGVRVFFQHGNRDFLVGERFAQASGASLLADPSVVEIEGRRTLLTHGDLLCTDDIGYQRWRRFSRNGVVQWLFMRIPGGLKRAIADRLRRGSKSAKTRKSMAIMDVNDTAVSACFLRHGVDRIIHGHTHRPDVHHELIDGRTCERIVLADWREHSREYLEVTREGWKRVDIAAS</sequence>
<dbReference type="PANTHER" id="PTHR34990">
    <property type="entry name" value="UDP-2,3-DIACYLGLUCOSAMINE HYDROLASE-RELATED"/>
    <property type="match status" value="1"/>
</dbReference>
<protein>
    <recommendedName>
        <fullName evidence="10">UDP-2,3-diacylglucosamine hydrolase</fullName>
        <ecNumber evidence="10">3.6.1.54</ecNumber>
    </recommendedName>
    <alternativeName>
        <fullName evidence="10">UDP-2,3-diacylglucosamine diphosphatase</fullName>
    </alternativeName>
</protein>
<comment type="pathway">
    <text evidence="10">Glycolipid biosynthesis; lipid IV(A) biosynthesis; lipid IV(A) from (3R)-3-hydroxytetradecanoyl-[acyl-carrier-protein] and UDP-N-acetyl-alpha-D-glucosamine: step 4/6.</text>
</comment>
<dbReference type="PANTHER" id="PTHR34990:SF1">
    <property type="entry name" value="UDP-2,3-DIACYLGLUCOSAMINE HYDROLASE"/>
    <property type="match status" value="1"/>
</dbReference>
<feature type="binding site" evidence="10">
    <location>
        <position position="160"/>
    </location>
    <ligand>
        <name>substrate</name>
    </ligand>
</feature>
<feature type="binding site" evidence="10">
    <location>
        <position position="195"/>
    </location>
    <ligand>
        <name>substrate</name>
    </ligand>
</feature>
<feature type="binding site" evidence="10">
    <location>
        <position position="8"/>
    </location>
    <ligand>
        <name>Mn(2+)</name>
        <dbReference type="ChEBI" id="CHEBI:29035"/>
        <label>1</label>
    </ligand>
</feature>
<dbReference type="RefSeq" id="WP_007187391.1">
    <property type="nucleotide sequence ID" value="NZ_AKGD01000004.1"/>
</dbReference>
<dbReference type="PATRIC" id="fig|1172194.4.peg.4320"/>
<dbReference type="NCBIfam" id="TIGR01854">
    <property type="entry name" value="lipid_A_lpxH"/>
    <property type="match status" value="1"/>
</dbReference>
<dbReference type="GO" id="GO:0030145">
    <property type="term" value="F:manganese ion binding"/>
    <property type="evidence" value="ECO:0007669"/>
    <property type="project" value="UniProtKB-UniRule"/>
</dbReference>
<feature type="binding site" evidence="10">
    <location>
        <position position="167"/>
    </location>
    <ligand>
        <name>substrate</name>
    </ligand>
</feature>
<evidence type="ECO:0000256" key="6">
    <source>
        <dbReference type="ARBA" id="ARBA00022801"/>
    </source>
</evidence>
<evidence type="ECO:0000256" key="2">
    <source>
        <dbReference type="ARBA" id="ARBA00022516"/>
    </source>
</evidence>
<dbReference type="EC" id="3.6.1.54" evidence="10"/>
<reference evidence="12 13" key="1">
    <citation type="journal article" date="2012" name="J. Bacteriol.">
        <title>Genome Sequence of n-Alkane-Degrading Hydrocarboniphaga effusa Strain AP103T (ATCC BAA-332T).</title>
        <authorList>
            <person name="Chang H.K."/>
            <person name="Zylstra G.J."/>
            <person name="Chae J.C."/>
        </authorList>
    </citation>
    <scope>NUCLEOTIDE SEQUENCE [LARGE SCALE GENOMIC DNA]</scope>
    <source>
        <strain evidence="12 13">AP103</strain>
    </source>
</reference>
<evidence type="ECO:0000256" key="4">
    <source>
        <dbReference type="ARBA" id="ARBA00022556"/>
    </source>
</evidence>
<feature type="binding site" evidence="10">
    <location>
        <position position="195"/>
    </location>
    <ligand>
        <name>Mn(2+)</name>
        <dbReference type="ChEBI" id="CHEBI:29035"/>
        <label>2</label>
    </ligand>
</feature>
<keyword evidence="6 10" id="KW-0378">Hydrolase</keyword>
<evidence type="ECO:0000313" key="13">
    <source>
        <dbReference type="Proteomes" id="UP000003704"/>
    </source>
</evidence>
<feature type="binding site" evidence="10">
    <location>
        <position position="41"/>
    </location>
    <ligand>
        <name>Mn(2+)</name>
        <dbReference type="ChEBI" id="CHEBI:29035"/>
        <label>1</label>
    </ligand>
</feature>
<dbReference type="HAMAP" id="MF_00575">
    <property type="entry name" value="LpxH"/>
    <property type="match status" value="1"/>
</dbReference>
<dbReference type="UniPathway" id="UPA00359">
    <property type="reaction ID" value="UER00480"/>
</dbReference>
<evidence type="ECO:0000259" key="11">
    <source>
        <dbReference type="Pfam" id="PF00149"/>
    </source>
</evidence>
<comment type="catalytic activity">
    <reaction evidence="10">
        <text>UDP-2-N,3-O-bis[(3R)-3-hydroxytetradecanoyl]-alpha-D-glucosamine + H2O = 2-N,3-O-bis[(3R)-3-hydroxytetradecanoyl]-alpha-D-glucosaminyl 1-phosphate + UMP + 2 H(+)</text>
        <dbReference type="Rhea" id="RHEA:25213"/>
        <dbReference type="ChEBI" id="CHEBI:15377"/>
        <dbReference type="ChEBI" id="CHEBI:15378"/>
        <dbReference type="ChEBI" id="CHEBI:57865"/>
        <dbReference type="ChEBI" id="CHEBI:57957"/>
        <dbReference type="ChEBI" id="CHEBI:78847"/>
        <dbReference type="EC" id="3.6.1.54"/>
    </reaction>
</comment>
<dbReference type="InterPro" id="IPR010138">
    <property type="entry name" value="UDP-diacylglucosamine_Hdrlase"/>
</dbReference>
<feature type="binding site" evidence="10">
    <location>
        <position position="122"/>
    </location>
    <ligand>
        <name>substrate</name>
    </ligand>
</feature>
<keyword evidence="13" id="KW-1185">Reference proteome</keyword>
<keyword evidence="5 10" id="KW-0479">Metal-binding</keyword>
<dbReference type="GO" id="GO:0019897">
    <property type="term" value="C:extrinsic component of plasma membrane"/>
    <property type="evidence" value="ECO:0007669"/>
    <property type="project" value="UniProtKB-UniRule"/>
</dbReference>
<comment type="similarity">
    <text evidence="10">Belongs to the LpxH family.</text>
</comment>
<evidence type="ECO:0000256" key="7">
    <source>
        <dbReference type="ARBA" id="ARBA00023098"/>
    </source>
</evidence>
<keyword evidence="1 10" id="KW-1003">Cell membrane</keyword>
<feature type="binding site" evidence="10">
    <location>
        <position position="114"/>
    </location>
    <ligand>
        <name>Mn(2+)</name>
        <dbReference type="ChEBI" id="CHEBI:29035"/>
        <label>2</label>
    </ligand>
</feature>
<feature type="binding site" evidence="10">
    <location>
        <begin position="79"/>
        <end position="80"/>
    </location>
    <ligand>
        <name>substrate</name>
    </ligand>
</feature>
<keyword evidence="4 10" id="KW-0441">Lipid A biosynthesis</keyword>
<organism evidence="12 13">
    <name type="scientific">Hydrocarboniphaga effusa AP103</name>
    <dbReference type="NCBI Taxonomy" id="1172194"/>
    <lineage>
        <taxon>Bacteria</taxon>
        <taxon>Pseudomonadati</taxon>
        <taxon>Pseudomonadota</taxon>
        <taxon>Gammaproteobacteria</taxon>
        <taxon>Nevskiales</taxon>
        <taxon>Nevskiaceae</taxon>
        <taxon>Hydrocarboniphaga</taxon>
    </lineage>
</organism>
<keyword evidence="3 10" id="KW-0997">Cell inner membrane</keyword>
<evidence type="ECO:0000256" key="8">
    <source>
        <dbReference type="ARBA" id="ARBA00023136"/>
    </source>
</evidence>
<dbReference type="OrthoDB" id="9783283at2"/>
<feature type="binding site" evidence="10">
    <location>
        <position position="79"/>
    </location>
    <ligand>
        <name>Mn(2+)</name>
        <dbReference type="ChEBI" id="CHEBI:29035"/>
        <label>2</label>
    </ligand>
</feature>
<keyword evidence="7 10" id="KW-0443">Lipid metabolism</keyword>
<accession>I8HXD2</accession>
<dbReference type="CDD" id="cd07398">
    <property type="entry name" value="MPP_YbbF-LpxH"/>
    <property type="match status" value="1"/>
</dbReference>
<comment type="cofactor">
    <cofactor evidence="10">
        <name>Mn(2+)</name>
        <dbReference type="ChEBI" id="CHEBI:29035"/>
    </cofactor>
    <text evidence="10">Binds 2 Mn(2+) ions per subunit in a binuclear metal center.</text>
</comment>
<dbReference type="STRING" id="1172194.WQQ_44560"/>
<dbReference type="InterPro" id="IPR043461">
    <property type="entry name" value="LpxH-like"/>
</dbReference>
<feature type="binding site" evidence="10">
    <location>
        <position position="10"/>
    </location>
    <ligand>
        <name>Mn(2+)</name>
        <dbReference type="ChEBI" id="CHEBI:29035"/>
        <label>1</label>
    </ligand>
</feature>
<dbReference type="InterPro" id="IPR029052">
    <property type="entry name" value="Metallo-depent_PP-like"/>
</dbReference>
<name>I8HXD2_9GAMM</name>
<comment type="subcellular location">
    <subcellularLocation>
        <location evidence="10">Cell inner membrane</location>
        <topology evidence="10">Peripheral membrane protein</topology>
        <orientation evidence="10">Cytoplasmic side</orientation>
    </subcellularLocation>
</comment>
<proteinExistence type="inferred from homology"/>
<dbReference type="Proteomes" id="UP000003704">
    <property type="component" value="Unassembled WGS sequence"/>
</dbReference>
<dbReference type="NCBIfam" id="NF003743">
    <property type="entry name" value="PRK05340.1"/>
    <property type="match status" value="1"/>
</dbReference>
<dbReference type="InterPro" id="IPR004843">
    <property type="entry name" value="Calcineurin-like_PHP"/>
</dbReference>
<dbReference type="GO" id="GO:0009245">
    <property type="term" value="P:lipid A biosynthetic process"/>
    <property type="evidence" value="ECO:0007669"/>
    <property type="project" value="UniProtKB-UniRule"/>
</dbReference>
<feature type="binding site" evidence="10">
    <location>
        <position position="197"/>
    </location>
    <ligand>
        <name>Mn(2+)</name>
        <dbReference type="ChEBI" id="CHEBI:29035"/>
        <label>1</label>
    </ligand>
</feature>
<keyword evidence="9 10" id="KW-0464">Manganese</keyword>
<dbReference type="EMBL" id="AKGD01000004">
    <property type="protein sequence ID" value="EIT68021.1"/>
    <property type="molecule type" value="Genomic_DNA"/>
</dbReference>
<evidence type="ECO:0000256" key="5">
    <source>
        <dbReference type="ARBA" id="ARBA00022723"/>
    </source>
</evidence>
<evidence type="ECO:0000313" key="12">
    <source>
        <dbReference type="EMBL" id="EIT68021.1"/>
    </source>
</evidence>
<feature type="binding site" evidence="10">
    <location>
        <position position="164"/>
    </location>
    <ligand>
        <name>substrate</name>
    </ligand>
</feature>